<evidence type="ECO:0000256" key="4">
    <source>
        <dbReference type="ARBA" id="ARBA00023069"/>
    </source>
</evidence>
<gene>
    <name evidence="9" type="ORF">FJV41_35725</name>
</gene>
<evidence type="ECO:0000259" key="8">
    <source>
        <dbReference type="Pfam" id="PF22544"/>
    </source>
</evidence>
<dbReference type="GO" id="GO:0015631">
    <property type="term" value="F:tubulin binding"/>
    <property type="evidence" value="ECO:0007669"/>
    <property type="project" value="TreeGrafter"/>
</dbReference>
<keyword evidence="10" id="KW-1185">Reference proteome</keyword>
<dbReference type="GO" id="GO:0008285">
    <property type="term" value="P:negative regulation of cell population proliferation"/>
    <property type="evidence" value="ECO:0007669"/>
    <property type="project" value="InterPro"/>
</dbReference>
<accession>A0A540WRY3</accession>
<dbReference type="Gene3D" id="2.60.40.10">
    <property type="entry name" value="Immunoglobulins"/>
    <property type="match status" value="3"/>
</dbReference>
<dbReference type="Proteomes" id="UP000315369">
    <property type="component" value="Unassembled WGS sequence"/>
</dbReference>
<dbReference type="GO" id="GO:0005737">
    <property type="term" value="C:cytoplasm"/>
    <property type="evidence" value="ECO:0007669"/>
    <property type="project" value="UniProtKB-SubCell"/>
</dbReference>
<feature type="domain" description="HYDIN/VesB/CFA65-like Ig-like" evidence="8">
    <location>
        <begin position="236"/>
        <end position="316"/>
    </location>
</feature>
<dbReference type="Pfam" id="PF22073">
    <property type="entry name" value="Cep192_D4"/>
    <property type="match status" value="1"/>
</dbReference>
<dbReference type="OrthoDB" id="5377085at2"/>
<comment type="caution">
    <text evidence="9">The sequence shown here is derived from an EMBL/GenBank/DDBJ whole genome shotgun (WGS) entry which is preliminary data.</text>
</comment>
<dbReference type="NCBIfam" id="NF012200">
    <property type="entry name" value="choice_anch_D"/>
    <property type="match status" value="3"/>
</dbReference>
<evidence type="ECO:0000259" key="7">
    <source>
        <dbReference type="Pfam" id="PF22073"/>
    </source>
</evidence>
<evidence type="ECO:0000256" key="1">
    <source>
        <dbReference type="ARBA" id="ARBA00004138"/>
    </source>
</evidence>
<keyword evidence="4" id="KW-0969">Cilium</keyword>
<dbReference type="InterPro" id="IPR054090">
    <property type="entry name" value="Cep192_Spd-2-like_dom"/>
</dbReference>
<proteinExistence type="predicted"/>
<dbReference type="InterPro" id="IPR031549">
    <property type="entry name" value="ASH"/>
</dbReference>
<keyword evidence="5" id="KW-0966">Cell projection</keyword>
<comment type="subcellular location">
    <subcellularLocation>
        <location evidence="1">Cell projection</location>
        <location evidence="1">Cilium</location>
    </subcellularLocation>
    <subcellularLocation>
        <location evidence="2">Cytoplasm</location>
    </subcellularLocation>
</comment>
<feature type="non-terminal residue" evidence="9">
    <location>
        <position position="322"/>
    </location>
</feature>
<evidence type="ECO:0000313" key="10">
    <source>
        <dbReference type="Proteomes" id="UP000315369"/>
    </source>
</evidence>
<dbReference type="InterPro" id="IPR013783">
    <property type="entry name" value="Ig-like_fold"/>
</dbReference>
<evidence type="ECO:0000256" key="3">
    <source>
        <dbReference type="ARBA" id="ARBA00022490"/>
    </source>
</evidence>
<name>A0A540WRY3_9BACT</name>
<dbReference type="InterPro" id="IPR053879">
    <property type="entry name" value="HYDIN_VesB_CFA65-like_Ig"/>
</dbReference>
<dbReference type="Pfam" id="PF22544">
    <property type="entry name" value="HYDIN_VesB_CFA65-like_Ig"/>
    <property type="match status" value="1"/>
</dbReference>
<sequence length="322" mass="34109">MRRVFWVAWVAAALVFGMGCERPSSQRAKSAFVVRPETIDFGPAALGRTKSFKLKVTNAGRASYRVEGAVSSIPNVSVPPFEPFTLGAGAEREIEVHFKPDVEGSVQGSLELLTDADSQGEVPVSGRGVKAFLEVPDTELDFGNVSMGFVEMRQVTVRNTSDVDTALGLSVQGADADQFTAERGEPEMLAPGEQRVLSVAFAPRRLGFATAELRVVVCEGCEPAVVPLKGMGVASKLEVTPLRLDFGRVALGASAEQSITVRNQGTEPLRWSGVDLQANPGGVYRVVSEPVLSGGILPPSASVEVRVAFTPVVLGRAGEGRV</sequence>
<evidence type="ECO:0000256" key="2">
    <source>
        <dbReference type="ARBA" id="ARBA00004496"/>
    </source>
</evidence>
<dbReference type="Pfam" id="PF15780">
    <property type="entry name" value="ASH"/>
    <property type="match status" value="1"/>
</dbReference>
<evidence type="ECO:0000259" key="6">
    <source>
        <dbReference type="Pfam" id="PF15780"/>
    </source>
</evidence>
<dbReference type="RefSeq" id="WP_141647082.1">
    <property type="nucleotide sequence ID" value="NZ_VIFM01000206.1"/>
</dbReference>
<feature type="domain" description="Cep192/Spd-2-like" evidence="7">
    <location>
        <begin position="132"/>
        <end position="232"/>
    </location>
</feature>
<organism evidence="9 10">
    <name type="scientific">Myxococcus llanfairpwllgwyngyllgogerychwyrndrobwllllantysiliogogogochensis</name>
    <dbReference type="NCBI Taxonomy" id="2590453"/>
    <lineage>
        <taxon>Bacteria</taxon>
        <taxon>Pseudomonadati</taxon>
        <taxon>Myxococcota</taxon>
        <taxon>Myxococcia</taxon>
        <taxon>Myxococcales</taxon>
        <taxon>Cystobacterineae</taxon>
        <taxon>Myxococcaceae</taxon>
        <taxon>Myxococcus</taxon>
    </lineage>
</organism>
<reference evidence="9 10" key="1">
    <citation type="submission" date="2019-06" db="EMBL/GenBank/DDBJ databases">
        <authorList>
            <person name="Livingstone P."/>
            <person name="Whitworth D."/>
        </authorList>
    </citation>
    <scope>NUCLEOTIDE SEQUENCE [LARGE SCALE GENOMIC DNA]</scope>
    <source>
        <strain evidence="9 10">AM401</strain>
    </source>
</reference>
<evidence type="ECO:0000313" key="9">
    <source>
        <dbReference type="EMBL" id="TQF11164.1"/>
    </source>
</evidence>
<evidence type="ECO:0000256" key="5">
    <source>
        <dbReference type="ARBA" id="ARBA00023273"/>
    </source>
</evidence>
<dbReference type="PANTHER" id="PTHR46348:SF1">
    <property type="entry name" value="DELETED IN LUNG AND ESOPHAGEAL CANCER PROTEIN 1"/>
    <property type="match status" value="1"/>
</dbReference>
<dbReference type="InterPro" id="IPR033304">
    <property type="entry name" value="DLEC1"/>
</dbReference>
<dbReference type="AlphaFoldDB" id="A0A540WRY3"/>
<dbReference type="PANTHER" id="PTHR46348">
    <property type="entry name" value="DELETED IN LUNG AND ESOPHAGEAL CANCER PROTEIN 1"/>
    <property type="match status" value="1"/>
</dbReference>
<protein>
    <submittedName>
        <fullName evidence="9">Choice-of-anchor D domain-containing protein</fullName>
    </submittedName>
</protein>
<dbReference type="EMBL" id="VIFM01000206">
    <property type="protein sequence ID" value="TQF11164.1"/>
    <property type="molecule type" value="Genomic_DNA"/>
</dbReference>
<feature type="domain" description="Abnormal spindle-like microcephaly-associated protein ASH" evidence="6">
    <location>
        <begin position="36"/>
        <end position="116"/>
    </location>
</feature>
<dbReference type="PROSITE" id="PS51257">
    <property type="entry name" value="PROKAR_LIPOPROTEIN"/>
    <property type="match status" value="1"/>
</dbReference>
<keyword evidence="3" id="KW-0963">Cytoplasm</keyword>